<accession>A0A7Y5ZX91</accession>
<name>A0A7Y5ZX91_9CELL</name>
<evidence type="ECO:0000313" key="1">
    <source>
        <dbReference type="EMBL" id="NUU15749.1"/>
    </source>
</evidence>
<comment type="caution">
    <text evidence="1">The sequence shown here is derived from an EMBL/GenBank/DDBJ whole genome shotgun (WGS) entry which is preliminary data.</text>
</comment>
<organism evidence="1 2">
    <name type="scientific">Cellulomonas humilata</name>
    <dbReference type="NCBI Taxonomy" id="144055"/>
    <lineage>
        <taxon>Bacteria</taxon>
        <taxon>Bacillati</taxon>
        <taxon>Actinomycetota</taxon>
        <taxon>Actinomycetes</taxon>
        <taxon>Micrococcales</taxon>
        <taxon>Cellulomonadaceae</taxon>
        <taxon>Cellulomonas</taxon>
    </lineage>
</organism>
<gene>
    <name evidence="1" type="ORF">HP550_00600</name>
</gene>
<dbReference type="RefSeq" id="WP_175345661.1">
    <property type="nucleotide sequence ID" value="NZ_JABMCI010000032.1"/>
</dbReference>
<sequence length="129" mass="14272">MPIPLQVARFNRRVTNPVLGTVSDWLPPFATLHHVGRTSGRRYRTPVFAFSTPRGVVIALTYGTDVQWLHNLDAAGGARMVRRGRVLVLSHPRRLHGPAGAQLVPGVIRVGLRLMRVDDFVELAAVPRP</sequence>
<dbReference type="EMBL" id="JABMCI010000032">
    <property type="protein sequence ID" value="NUU15749.1"/>
    <property type="molecule type" value="Genomic_DNA"/>
</dbReference>
<dbReference type="Proteomes" id="UP000565724">
    <property type="component" value="Unassembled WGS sequence"/>
</dbReference>
<proteinExistence type="predicted"/>
<protein>
    <submittedName>
        <fullName evidence="1">Nitroreductase family deazaflavin-dependent oxidoreductase</fullName>
    </submittedName>
</protein>
<dbReference type="Gene3D" id="2.30.110.10">
    <property type="entry name" value="Electron Transport, Fmn-binding Protein, Chain A"/>
    <property type="match status" value="1"/>
</dbReference>
<dbReference type="GO" id="GO:0016491">
    <property type="term" value="F:oxidoreductase activity"/>
    <property type="evidence" value="ECO:0007669"/>
    <property type="project" value="InterPro"/>
</dbReference>
<dbReference type="NCBIfam" id="TIGR00026">
    <property type="entry name" value="hi_GC_TIGR00026"/>
    <property type="match status" value="1"/>
</dbReference>
<dbReference type="InterPro" id="IPR004378">
    <property type="entry name" value="F420H2_quin_Rdtase"/>
</dbReference>
<dbReference type="InterPro" id="IPR012349">
    <property type="entry name" value="Split_barrel_FMN-bd"/>
</dbReference>
<reference evidence="1 2" key="1">
    <citation type="submission" date="2020-05" db="EMBL/GenBank/DDBJ databases">
        <title>Genome Sequencing of Type Strains.</title>
        <authorList>
            <person name="Lemaire J.F."/>
            <person name="Inderbitzin P."/>
            <person name="Gregorio O.A."/>
            <person name="Collins S.B."/>
            <person name="Wespe N."/>
            <person name="Knight-Connoni V."/>
        </authorList>
    </citation>
    <scope>NUCLEOTIDE SEQUENCE [LARGE SCALE GENOMIC DNA]</scope>
    <source>
        <strain evidence="1 2">ATCC 25174</strain>
    </source>
</reference>
<dbReference type="AlphaFoldDB" id="A0A7Y5ZX91"/>
<evidence type="ECO:0000313" key="2">
    <source>
        <dbReference type="Proteomes" id="UP000565724"/>
    </source>
</evidence>
<keyword evidence="2" id="KW-1185">Reference proteome</keyword>